<dbReference type="EMBL" id="JASOOE010000002">
    <property type="protein sequence ID" value="MDK7186618.1"/>
    <property type="molecule type" value="Genomic_DNA"/>
</dbReference>
<organism evidence="1 2">
    <name type="scientific">Facklamia hominis</name>
    <dbReference type="NCBI Taxonomy" id="178214"/>
    <lineage>
        <taxon>Bacteria</taxon>
        <taxon>Bacillati</taxon>
        <taxon>Bacillota</taxon>
        <taxon>Bacilli</taxon>
        <taxon>Lactobacillales</taxon>
        <taxon>Aerococcaceae</taxon>
        <taxon>Facklamia</taxon>
    </lineage>
</organism>
<dbReference type="Proteomes" id="UP001229251">
    <property type="component" value="Unassembled WGS sequence"/>
</dbReference>
<proteinExistence type="predicted"/>
<evidence type="ECO:0000313" key="2">
    <source>
        <dbReference type="Proteomes" id="UP001229251"/>
    </source>
</evidence>
<comment type="caution">
    <text evidence="1">The sequence shown here is derived from an EMBL/GenBank/DDBJ whole genome shotgun (WGS) entry which is preliminary data.</text>
</comment>
<gene>
    <name evidence="1" type="ORF">QP433_01330</name>
</gene>
<protein>
    <submittedName>
        <fullName evidence="1">Uncharacterized protein</fullName>
    </submittedName>
</protein>
<sequence length="217" mass="26205">MNVHIFSHQPQRWQGFKHTYDHYELLFIDFNFVDMNELILPLAEFIEDYHQKQQLFIFDCSTDYSDKWLTFILESEKNGKIHDSIFLHESKEIFNAMSHHHFHSADLIVSANWVEAMEELKKSLAKYLLKQDPIMSTILNQPDHIRYFKKEKGSHYLEVHYKNKSFERVRASLKHFIYLQPLFDYYGRSYLVNKNHILYQDLLLHSLILKDGQKLSY</sequence>
<reference evidence="1" key="1">
    <citation type="submission" date="2023-05" db="EMBL/GenBank/DDBJ databases">
        <title>Cataloging the Phylogenetic Diversity of Human Bladder Bacteria.</title>
        <authorList>
            <person name="Du J."/>
        </authorList>
    </citation>
    <scope>NUCLEOTIDE SEQUENCE</scope>
    <source>
        <strain evidence="1">UMB1231</strain>
    </source>
</reference>
<dbReference type="Gene3D" id="2.40.50.1020">
    <property type="entry name" value="LytTr DNA-binding domain"/>
    <property type="match status" value="1"/>
</dbReference>
<evidence type="ECO:0000313" key="1">
    <source>
        <dbReference type="EMBL" id="MDK7186618.1"/>
    </source>
</evidence>
<dbReference type="AlphaFoldDB" id="A0AAJ1V208"/>
<name>A0AAJ1V208_9LACT</name>
<accession>A0AAJ1V208</accession>
<dbReference type="RefSeq" id="WP_070609687.1">
    <property type="nucleotide sequence ID" value="NZ_CP138857.1"/>
</dbReference>